<sequence length="278" mass="29670">MQRHGGPPPMLVQLSDPHIVAPGRRLLDRVDTPSLLAQAVTSVAALQPQPAAVVLTGDLVDRGTAEEYDHLRSLLAPLPGPVWLMPGNHDDAAVMREVFADHDELQPVGGDPALAGHVLWVRQTAGLRVVALDTVVPRASHGQLCPARLGWLARTLADEPDTPTVLAMHHPPFTTGIGHMDAIGLRAGVPELAALLQRHPQVERVICGHLHRPITRRFGGTLAMTVPSTAHQIVLDLAPDAPPAWRLEPPGYAVHAWLDGALVSHVVALGDHGPVGLY</sequence>
<dbReference type="AlphaFoldDB" id="A0A3S2TN07"/>
<dbReference type="PANTHER" id="PTHR42988:SF2">
    <property type="entry name" value="CYCLIC NUCLEOTIDE PHOSPHODIESTERASE CBUA0032-RELATED"/>
    <property type="match status" value="1"/>
</dbReference>
<dbReference type="InterPro" id="IPR004843">
    <property type="entry name" value="Calcineurin-like_PHP"/>
</dbReference>
<dbReference type="Proteomes" id="UP000288178">
    <property type="component" value="Unassembled WGS sequence"/>
</dbReference>
<evidence type="ECO:0000313" key="6">
    <source>
        <dbReference type="EMBL" id="RVT51737.1"/>
    </source>
</evidence>
<dbReference type="CDD" id="cd07402">
    <property type="entry name" value="MPP_GpdQ"/>
    <property type="match status" value="1"/>
</dbReference>
<dbReference type="PANTHER" id="PTHR42988">
    <property type="entry name" value="PHOSPHOHYDROLASE"/>
    <property type="match status" value="1"/>
</dbReference>
<dbReference type="InterPro" id="IPR050884">
    <property type="entry name" value="CNP_phosphodiesterase-III"/>
</dbReference>
<dbReference type="SUPFAM" id="SSF56300">
    <property type="entry name" value="Metallo-dependent phosphatases"/>
    <property type="match status" value="1"/>
</dbReference>
<protein>
    <submittedName>
        <fullName evidence="6">Phosphodiesterase</fullName>
    </submittedName>
</protein>
<gene>
    <name evidence="6" type="ORF">ENE75_13085</name>
</gene>
<dbReference type="InterPro" id="IPR029052">
    <property type="entry name" value="Metallo-depent_PP-like"/>
</dbReference>
<dbReference type="OrthoDB" id="9784378at2"/>
<evidence type="ECO:0000256" key="1">
    <source>
        <dbReference type="ARBA" id="ARBA00022723"/>
    </source>
</evidence>
<evidence type="ECO:0000313" key="7">
    <source>
        <dbReference type="Proteomes" id="UP000288178"/>
    </source>
</evidence>
<keyword evidence="1" id="KW-0479">Metal-binding</keyword>
<dbReference type="Gene3D" id="3.60.21.40">
    <property type="entry name" value="GpdQ, catalytic alpha/beta sandwich domain"/>
    <property type="match status" value="1"/>
</dbReference>
<dbReference type="EMBL" id="SACT01000003">
    <property type="protein sequence ID" value="RVT51737.1"/>
    <property type="molecule type" value="Genomic_DNA"/>
</dbReference>
<proteinExistence type="inferred from homology"/>
<keyword evidence="2" id="KW-0378">Hydrolase</keyword>
<dbReference type="InterPro" id="IPR026575">
    <property type="entry name" value="GpdQ/CpdA-like"/>
</dbReference>
<dbReference type="InterPro" id="IPR042281">
    <property type="entry name" value="GpdQ_beta-strand"/>
</dbReference>
<feature type="domain" description="Calcineurin-like phosphoesterase" evidence="5">
    <location>
        <begin position="12"/>
        <end position="213"/>
    </location>
</feature>
<evidence type="ECO:0000256" key="4">
    <source>
        <dbReference type="ARBA" id="ARBA00025742"/>
    </source>
</evidence>
<evidence type="ECO:0000259" key="5">
    <source>
        <dbReference type="Pfam" id="PF00149"/>
    </source>
</evidence>
<evidence type="ECO:0000256" key="2">
    <source>
        <dbReference type="ARBA" id="ARBA00022801"/>
    </source>
</evidence>
<dbReference type="InterPro" id="IPR042283">
    <property type="entry name" value="GpdQ_catalytic"/>
</dbReference>
<reference evidence="6 7" key="1">
    <citation type="submission" date="2019-01" db="EMBL/GenBank/DDBJ databases">
        <authorList>
            <person name="Chen W.-M."/>
        </authorList>
    </citation>
    <scope>NUCLEOTIDE SEQUENCE [LARGE SCALE GENOMIC DNA]</scope>
    <source>
        <strain evidence="6 7">ICH-3</strain>
    </source>
</reference>
<keyword evidence="7" id="KW-1185">Reference proteome</keyword>
<dbReference type="Pfam" id="PF00149">
    <property type="entry name" value="Metallophos"/>
    <property type="match status" value="1"/>
</dbReference>
<dbReference type="GO" id="GO:0046872">
    <property type="term" value="F:metal ion binding"/>
    <property type="evidence" value="ECO:0007669"/>
    <property type="project" value="UniProtKB-KW"/>
</dbReference>
<comment type="similarity">
    <text evidence="4">Belongs to the cyclic nucleotide phosphodiesterase class-III family.</text>
</comment>
<name>A0A3S2TN07_9BURK</name>
<accession>A0A3S2TN07</accession>
<comment type="caution">
    <text evidence="6">The sequence shown here is derived from an EMBL/GenBank/DDBJ whole genome shotgun (WGS) entry which is preliminary data.</text>
</comment>
<keyword evidence="3" id="KW-0408">Iron</keyword>
<dbReference type="Gene3D" id="3.30.750.180">
    <property type="entry name" value="GpdQ, beta-strand dimerisation domain"/>
    <property type="match status" value="1"/>
</dbReference>
<evidence type="ECO:0000256" key="3">
    <source>
        <dbReference type="ARBA" id="ARBA00023004"/>
    </source>
</evidence>
<organism evidence="6 7">
    <name type="scientific">Rubrivivax albus</name>
    <dbReference type="NCBI Taxonomy" id="2499835"/>
    <lineage>
        <taxon>Bacteria</taxon>
        <taxon>Pseudomonadati</taxon>
        <taxon>Pseudomonadota</taxon>
        <taxon>Betaproteobacteria</taxon>
        <taxon>Burkholderiales</taxon>
        <taxon>Sphaerotilaceae</taxon>
        <taxon>Rubrivivax</taxon>
    </lineage>
</organism>
<dbReference type="GO" id="GO:0004112">
    <property type="term" value="F:cyclic-nucleotide phosphodiesterase activity"/>
    <property type="evidence" value="ECO:0007669"/>
    <property type="project" value="InterPro"/>
</dbReference>